<organism evidence="1 2">
    <name type="scientific">Methylorubrum thiocyanatum</name>
    <dbReference type="NCBI Taxonomy" id="47958"/>
    <lineage>
        <taxon>Bacteria</taxon>
        <taxon>Pseudomonadati</taxon>
        <taxon>Pseudomonadota</taxon>
        <taxon>Alphaproteobacteria</taxon>
        <taxon>Hyphomicrobiales</taxon>
        <taxon>Methylobacteriaceae</taxon>
        <taxon>Methylorubrum</taxon>
    </lineage>
</organism>
<dbReference type="EMBL" id="JACJIB010000007">
    <property type="protein sequence ID" value="MBA8915081.1"/>
    <property type="molecule type" value="Genomic_DNA"/>
</dbReference>
<dbReference type="AlphaFoldDB" id="A0AA40S5Y4"/>
<dbReference type="RefSeq" id="WP_182556157.1">
    <property type="nucleotide sequence ID" value="NZ_BPRF01000004.1"/>
</dbReference>
<name>A0AA40S5Y4_9HYPH</name>
<sequence length="97" mass="10214">MGHARAATGEIGFGLGAALLAVDGAFRQAREAQAWARADAAAEQAVHALGQRLLRSQASERALIARIAELEAEVQAQRARACRAEGQLLGLRRRAAA</sequence>
<proteinExistence type="predicted"/>
<accession>A0AA40S5Y4</accession>
<comment type="caution">
    <text evidence="1">The sequence shown here is derived from an EMBL/GenBank/DDBJ whole genome shotgun (WGS) entry which is preliminary data.</text>
</comment>
<reference evidence="1 2" key="1">
    <citation type="submission" date="2020-08" db="EMBL/GenBank/DDBJ databases">
        <title>Genomic Encyclopedia of Type Strains, Phase IV (KMG-IV): sequencing the most valuable type-strain genomes for metagenomic binning, comparative biology and taxonomic classification.</title>
        <authorList>
            <person name="Goeker M."/>
        </authorList>
    </citation>
    <scope>NUCLEOTIDE SEQUENCE [LARGE SCALE GENOMIC DNA]</scope>
    <source>
        <strain evidence="1 2">DSM 11490</strain>
    </source>
</reference>
<keyword evidence="2" id="KW-1185">Reference proteome</keyword>
<dbReference type="Proteomes" id="UP000543554">
    <property type="component" value="Unassembled WGS sequence"/>
</dbReference>
<gene>
    <name evidence="1" type="ORF">HNR51_004177</name>
</gene>
<evidence type="ECO:0000313" key="2">
    <source>
        <dbReference type="Proteomes" id="UP000543554"/>
    </source>
</evidence>
<evidence type="ECO:0000313" key="1">
    <source>
        <dbReference type="EMBL" id="MBA8915081.1"/>
    </source>
</evidence>
<protein>
    <submittedName>
        <fullName evidence="1">Uncharacterized protein YlxW (UPF0749 family)</fullName>
    </submittedName>
</protein>